<name>A0A377F476_ECOLX</name>
<evidence type="ECO:0000313" key="1">
    <source>
        <dbReference type="EMBL" id="STN24827.1"/>
    </source>
</evidence>
<dbReference type="Gene3D" id="3.30.70.3420">
    <property type="match status" value="1"/>
</dbReference>
<sequence>MNTRLFTFAGGEKRVFGALFGWMPWRSPSPWNPPARRSRWLCFAAAFGTKWLLRGITSNERYVVREEKDRLVAKQPSLGRAEATCAALIPIRKNPSWWGLLKTNAGRFLRSSPVTFTLGSNISLLWPVVSTIVGTWARANPSTS</sequence>
<dbReference type="Proteomes" id="UP000254255">
    <property type="component" value="Unassembled WGS sequence"/>
</dbReference>
<organism evidence="1 2">
    <name type="scientific">Escherichia coli</name>
    <dbReference type="NCBI Taxonomy" id="562"/>
    <lineage>
        <taxon>Bacteria</taxon>
        <taxon>Pseudomonadati</taxon>
        <taxon>Pseudomonadota</taxon>
        <taxon>Gammaproteobacteria</taxon>
        <taxon>Enterobacterales</taxon>
        <taxon>Enterobacteriaceae</taxon>
        <taxon>Escherichia</taxon>
    </lineage>
</organism>
<protein>
    <submittedName>
        <fullName evidence="1">Uncharacterized protein</fullName>
    </submittedName>
</protein>
<accession>A0A377F476</accession>
<reference evidence="1 2" key="1">
    <citation type="submission" date="2018-06" db="EMBL/GenBank/DDBJ databases">
        <authorList>
            <consortium name="Pathogen Informatics"/>
            <person name="Doyle S."/>
        </authorList>
    </citation>
    <scope>NUCLEOTIDE SEQUENCE [LARGE SCALE GENOMIC DNA]</scope>
    <source>
        <strain evidence="1 2">NCTC13148</strain>
    </source>
</reference>
<gene>
    <name evidence="1" type="ORF">NCTC13148_05222</name>
</gene>
<dbReference type="EMBL" id="UGET01000005">
    <property type="protein sequence ID" value="STN24827.1"/>
    <property type="molecule type" value="Genomic_DNA"/>
</dbReference>
<dbReference type="AlphaFoldDB" id="A0A377F476"/>
<evidence type="ECO:0000313" key="2">
    <source>
        <dbReference type="Proteomes" id="UP000254255"/>
    </source>
</evidence>
<proteinExistence type="predicted"/>